<proteinExistence type="predicted"/>
<sequence>MARPDLTVLAIPAFVGAMGVEYWWMHHKRPAAPDEDRPGDYELNDTFASLSMGIGSLIAPFVTGPLVRRLAPGTTRAGTALMAVGAAAAVVTTVGDVLRQRRAHGGELPEAGTLPSDAPQPTTVRSRVDALGLLTSGSAVAAVGSTAVAAASVWALQTSATRLAAISPFRQRTGAVPYLLAIAGWDFIYYWNHRTAHESRWLWAVHVVHHSSERYNLSTALRQPVADGFTLSAPYGVLALLGIPPRYIEDARALNLIYQFWIHTEAVRSIGWLEKVLNTPSHHRAHHGSQRQYLDINHGSILILWDKLFGTFEPEVERVRYGLTRNIDSFNLGTIATHEWRDIAKDIATAPTWSDRFGFLLRGPGWAYERREKLAPPSGAPVAAERVSEPVAG</sequence>
<keyword evidence="6 7" id="KW-0472">Membrane</keyword>
<evidence type="ECO:0000256" key="7">
    <source>
        <dbReference type="SAM" id="Phobius"/>
    </source>
</evidence>
<evidence type="ECO:0000256" key="2">
    <source>
        <dbReference type="ARBA" id="ARBA00022692"/>
    </source>
</evidence>
<evidence type="ECO:0000256" key="1">
    <source>
        <dbReference type="ARBA" id="ARBA00004127"/>
    </source>
</evidence>
<reference evidence="9 10" key="1">
    <citation type="submission" date="2015-11" db="EMBL/GenBank/DDBJ databases">
        <authorList>
            <person name="Zhang Y."/>
            <person name="Guo Z."/>
        </authorList>
    </citation>
    <scope>NUCLEOTIDE SEQUENCE [LARGE SCALE GENOMIC DNA]</scope>
    <source>
        <strain evidence="9 10">YFY001</strain>
    </source>
</reference>
<keyword evidence="10" id="KW-1185">Reference proteome</keyword>
<evidence type="ECO:0000256" key="6">
    <source>
        <dbReference type="ARBA" id="ARBA00023136"/>
    </source>
</evidence>
<protein>
    <recommendedName>
        <fullName evidence="8">Fatty acid hydroxylase domain-containing protein</fullName>
    </recommendedName>
</protein>
<keyword evidence="2 7" id="KW-0812">Transmembrane</keyword>
<evidence type="ECO:0000259" key="8">
    <source>
        <dbReference type="Pfam" id="PF04116"/>
    </source>
</evidence>
<dbReference type="GO" id="GO:0006643">
    <property type="term" value="P:membrane lipid metabolic process"/>
    <property type="evidence" value="ECO:0007669"/>
    <property type="project" value="TreeGrafter"/>
</dbReference>
<feature type="domain" description="Fatty acid hydroxylase" evidence="8">
    <location>
        <begin position="179"/>
        <end position="311"/>
    </location>
</feature>
<comment type="subcellular location">
    <subcellularLocation>
        <location evidence="1">Endomembrane system</location>
        <topology evidence="1">Multi-pass membrane protein</topology>
    </subcellularLocation>
</comment>
<dbReference type="InterPro" id="IPR006694">
    <property type="entry name" value="Fatty_acid_hydroxylase"/>
</dbReference>
<dbReference type="EMBL" id="CP013290">
    <property type="protein sequence ID" value="APH02696.1"/>
    <property type="molecule type" value="Genomic_DNA"/>
</dbReference>
<feature type="transmembrane region" description="Helical" evidence="7">
    <location>
        <begin position="130"/>
        <end position="155"/>
    </location>
</feature>
<keyword evidence="3 7" id="KW-1133">Transmembrane helix</keyword>
<evidence type="ECO:0000256" key="4">
    <source>
        <dbReference type="ARBA" id="ARBA00023002"/>
    </source>
</evidence>
<evidence type="ECO:0000256" key="5">
    <source>
        <dbReference type="ARBA" id="ARBA00023098"/>
    </source>
</evidence>
<dbReference type="GO" id="GO:0005506">
    <property type="term" value="F:iron ion binding"/>
    <property type="evidence" value="ECO:0007669"/>
    <property type="project" value="InterPro"/>
</dbReference>
<accession>A0A1L3MK65</accession>
<dbReference type="GO" id="GO:0012505">
    <property type="term" value="C:endomembrane system"/>
    <property type="evidence" value="ECO:0007669"/>
    <property type="project" value="UniProtKB-SubCell"/>
</dbReference>
<dbReference type="InterPro" id="IPR051689">
    <property type="entry name" value="Sterol_desaturase/TMEM195"/>
</dbReference>
<dbReference type="RefSeq" id="WP_072625833.1">
    <property type="nucleotide sequence ID" value="NZ_CP013290.1"/>
</dbReference>
<name>A0A1L3MK65_9MICO</name>
<evidence type="ECO:0000313" key="9">
    <source>
        <dbReference type="EMBL" id="APH02696.1"/>
    </source>
</evidence>
<dbReference type="GO" id="GO:0050479">
    <property type="term" value="F:glyceryl-ether monooxygenase activity"/>
    <property type="evidence" value="ECO:0007669"/>
    <property type="project" value="TreeGrafter"/>
</dbReference>
<organism evidence="9 10">
    <name type="scientific">Janibacter indicus</name>
    <dbReference type="NCBI Taxonomy" id="857417"/>
    <lineage>
        <taxon>Bacteria</taxon>
        <taxon>Bacillati</taxon>
        <taxon>Actinomycetota</taxon>
        <taxon>Actinomycetes</taxon>
        <taxon>Micrococcales</taxon>
        <taxon>Intrasporangiaceae</taxon>
        <taxon>Janibacter</taxon>
    </lineage>
</organism>
<keyword evidence="4" id="KW-0560">Oxidoreductase</keyword>
<dbReference type="KEGG" id="jte:ASJ30_15050"/>
<dbReference type="PANTHER" id="PTHR21624:SF1">
    <property type="entry name" value="ALKYLGLYCEROL MONOOXYGENASE"/>
    <property type="match status" value="1"/>
</dbReference>
<feature type="transmembrane region" description="Helical" evidence="7">
    <location>
        <begin position="175"/>
        <end position="192"/>
    </location>
</feature>
<dbReference type="GO" id="GO:0016020">
    <property type="term" value="C:membrane"/>
    <property type="evidence" value="ECO:0007669"/>
    <property type="project" value="GOC"/>
</dbReference>
<evidence type="ECO:0000313" key="10">
    <source>
        <dbReference type="Proteomes" id="UP000182938"/>
    </source>
</evidence>
<feature type="transmembrane region" description="Helical" evidence="7">
    <location>
        <begin position="46"/>
        <end position="67"/>
    </location>
</feature>
<dbReference type="Proteomes" id="UP000182938">
    <property type="component" value="Chromosome"/>
</dbReference>
<dbReference type="Pfam" id="PF04116">
    <property type="entry name" value="FA_hydroxylase"/>
    <property type="match status" value="1"/>
</dbReference>
<dbReference type="GO" id="GO:0008610">
    <property type="term" value="P:lipid biosynthetic process"/>
    <property type="evidence" value="ECO:0007669"/>
    <property type="project" value="InterPro"/>
</dbReference>
<dbReference type="AlphaFoldDB" id="A0A1L3MK65"/>
<evidence type="ECO:0000256" key="3">
    <source>
        <dbReference type="ARBA" id="ARBA00022989"/>
    </source>
</evidence>
<keyword evidence="5" id="KW-0443">Lipid metabolism</keyword>
<feature type="transmembrane region" description="Helical" evidence="7">
    <location>
        <begin position="6"/>
        <end position="25"/>
    </location>
</feature>
<dbReference type="PANTHER" id="PTHR21624">
    <property type="entry name" value="STEROL DESATURASE-RELATED PROTEIN"/>
    <property type="match status" value="1"/>
</dbReference>
<gene>
    <name evidence="9" type="ORF">ASJ30_15050</name>
</gene>